<name>A0A0F5JYL4_9BURK</name>
<evidence type="ECO:0000313" key="2">
    <source>
        <dbReference type="Proteomes" id="UP000033618"/>
    </source>
</evidence>
<accession>A0A0F5JYL4</accession>
<dbReference type="PATRIC" id="fig|28092.6.peg.3640"/>
<keyword evidence="2" id="KW-1185">Reference proteome</keyword>
<reference evidence="1 2" key="1">
    <citation type="submission" date="2015-03" db="EMBL/GenBank/DDBJ databases">
        <title>Draft Genome Sequence of Burkholderia andropogonis type strain ICMP2807, isolated from Sorghum bicolor.</title>
        <authorList>
            <person name="Lopes-Santos L."/>
            <person name="Castro D.B."/>
            <person name="Ottoboni L.M."/>
            <person name="Park D."/>
            <person name="Weirc B.S."/>
            <person name="Destefano S.A."/>
        </authorList>
    </citation>
    <scope>NUCLEOTIDE SEQUENCE [LARGE SCALE GENOMIC DNA]</scope>
    <source>
        <strain evidence="1 2">ICMP2807</strain>
    </source>
</reference>
<gene>
    <name evidence="1" type="ORF">WM40_15420</name>
</gene>
<dbReference type="EMBL" id="LAQU01000016">
    <property type="protein sequence ID" value="KKB62699.1"/>
    <property type="molecule type" value="Genomic_DNA"/>
</dbReference>
<sequence length="892" mass="100625">MLKKNENLSLIHFDTLWETMSTVLAERADAEWQHHGDSDPGVAMLQALAFGGSDVAYRHLHTLEDLFTSEAAPPGDETAKDITREEALTTTPVSADDYRRLILDMVEEYDGDDNSLYHPCKNVVVAPDADGDRLCVWLLPEMIISERLTSRYENQQKKRLIYKVETLLSANRSHGERLPRVNLIEPRNVTVKLEVDLIDCNVNIAKVFARLYDLLDDWISPRAKRCFDTNKRDAWLACHGGPKTEYGFIEILPQIDLIQDGQDFNQNLEILIEKIKSIEGVRGIYDIALQSDRSNKNLVDKNTSFVLCKDNFGGTIRANPVNSENYVEWCGIKIRLQSDAPKIQAVDIHKEILLLRAPQRFTNSVKDTRSKAITKYRNVKEWADETWKRLPPSLALNGRPVAAQDTDLLRQFLSAFDGHLKHLCDRLDKLKLRLRFVSDNGLGVSGNSQLGTVSIRSGESAVLKDEELRDDVFDVGYIQAHLLQYFGFGPTELSKTRYGFYRSGAVTQTNRFIDSIADIARKRLAAEGPITALQKEIAYSLGLYSSAFFADDHSHWPFYMLDISHLIPKAISLQDGVRIIENGKQIFGKISGKVLEENIHEMAIGAIVDVHKGTFSSTLSAYPGIITGVDHGQSMVTVKLFGEPTTWDDVSTQRTVPQNQFILRPHHGDSAYFPLRDLAKPEGGEKMHWKAHVAFGGVYPWLHENLKVKVHVLDSDCTESQGGSATGAVTLLNANADSVVDFTLPESFKETSKHRLFVSVPGLYDQRAAAGQRLAFVFPLYRDVENANFKAWQAKVNFQLKRLVPSHLEFEVYWLKEETYSAFARKFHDWQNRFDEQRGMPGPGAIPILESLGLARVALPLKGIGTLHIKKEGERADNAREALEKWIFHVND</sequence>
<dbReference type="RefSeq" id="WP_046153306.1">
    <property type="nucleotide sequence ID" value="NZ_CADFGU010000012.1"/>
</dbReference>
<dbReference type="Proteomes" id="UP000033618">
    <property type="component" value="Unassembled WGS sequence"/>
</dbReference>
<organism evidence="1 2">
    <name type="scientific">Robbsia andropogonis</name>
    <dbReference type="NCBI Taxonomy" id="28092"/>
    <lineage>
        <taxon>Bacteria</taxon>
        <taxon>Pseudomonadati</taxon>
        <taxon>Pseudomonadota</taxon>
        <taxon>Betaproteobacteria</taxon>
        <taxon>Burkholderiales</taxon>
        <taxon>Burkholderiaceae</taxon>
        <taxon>Robbsia</taxon>
    </lineage>
</organism>
<proteinExistence type="predicted"/>
<comment type="caution">
    <text evidence="1">The sequence shown here is derived from an EMBL/GenBank/DDBJ whole genome shotgun (WGS) entry which is preliminary data.</text>
</comment>
<evidence type="ECO:0000313" key="1">
    <source>
        <dbReference type="EMBL" id="KKB62699.1"/>
    </source>
</evidence>
<dbReference type="STRING" id="28092.WM40_15420"/>
<protein>
    <submittedName>
        <fullName evidence="1">Uncharacterized protein</fullName>
    </submittedName>
</protein>
<dbReference type="AlphaFoldDB" id="A0A0F5JYL4"/>
<dbReference type="OrthoDB" id="8263000at2"/>